<dbReference type="OrthoDB" id="1143459at2"/>
<dbReference type="Proteomes" id="UP000011058">
    <property type="component" value="Chromosome"/>
</dbReference>
<dbReference type="HOGENOM" id="CLU_107918_2_1_10"/>
<protein>
    <recommendedName>
        <fullName evidence="2">DUF2059 domain-containing protein</fullName>
    </recommendedName>
</protein>
<evidence type="ECO:0000259" key="2">
    <source>
        <dbReference type="Pfam" id="PF09832"/>
    </source>
</evidence>
<name>I0KFK9_9BACT</name>
<dbReference type="AlphaFoldDB" id="I0KFK9"/>
<keyword evidence="4" id="KW-1185">Reference proteome</keyword>
<feature type="signal peptide" evidence="1">
    <location>
        <begin position="1"/>
        <end position="21"/>
    </location>
</feature>
<dbReference type="EMBL" id="HE796683">
    <property type="protein sequence ID" value="CCH02912.1"/>
    <property type="molecule type" value="Genomic_DNA"/>
</dbReference>
<evidence type="ECO:0000313" key="3">
    <source>
        <dbReference type="EMBL" id="CCH02912.1"/>
    </source>
</evidence>
<reference evidence="3 4" key="1">
    <citation type="journal article" date="2012" name="J. Bacteriol.">
        <title>Genome Sequence of Fibrella aestuarina BUZ 2T, a Filamentous Marine Bacterium.</title>
        <authorList>
            <person name="Filippini M."/>
            <person name="Qi W."/>
            <person name="Blom J."/>
            <person name="Goesmann A."/>
            <person name="Smits T.H."/>
            <person name="Bagheri H.C."/>
        </authorList>
    </citation>
    <scope>NUCLEOTIDE SEQUENCE [LARGE SCALE GENOMIC DNA]</scope>
    <source>
        <strain evidence="4">BUZ 2T</strain>
    </source>
</reference>
<organism evidence="3 4">
    <name type="scientific">Fibrella aestuarina BUZ 2</name>
    <dbReference type="NCBI Taxonomy" id="1166018"/>
    <lineage>
        <taxon>Bacteria</taxon>
        <taxon>Pseudomonadati</taxon>
        <taxon>Bacteroidota</taxon>
        <taxon>Cytophagia</taxon>
        <taxon>Cytophagales</taxon>
        <taxon>Spirosomataceae</taxon>
        <taxon>Fibrella</taxon>
    </lineage>
</organism>
<evidence type="ECO:0000256" key="1">
    <source>
        <dbReference type="SAM" id="SignalP"/>
    </source>
</evidence>
<feature type="domain" description="DUF2059" evidence="2">
    <location>
        <begin position="97"/>
        <end position="152"/>
    </location>
</feature>
<accession>I0KFK9</accession>
<dbReference type="InterPro" id="IPR018637">
    <property type="entry name" value="DUF2059"/>
</dbReference>
<keyword evidence="1" id="KW-0732">Signal</keyword>
<dbReference type="eggNOG" id="COG3184">
    <property type="taxonomic scope" value="Bacteria"/>
</dbReference>
<dbReference type="STRING" id="1166018.FAES_4913"/>
<proteinExistence type="predicted"/>
<dbReference type="Pfam" id="PF09832">
    <property type="entry name" value="DUF2059"/>
    <property type="match status" value="1"/>
</dbReference>
<gene>
    <name evidence="3" type="ORF">FAES_4913</name>
</gene>
<sequence>MRAFTLFITLLCLCSSLQSKAQTTEKRARIRYLFSLMKIDSLQLKQMEAATATARKSAAAIFGQGGQMPDSTLIKRQEEMMQKVMVKARENGLKLINEDMVEIYDQQFSDADIDAFCVFYQTPAGRKMIDRQSVITKEILDRSVTKYQPSIMKLITDYIQETRREFDERSKN</sequence>
<dbReference type="KEGG" id="fae:FAES_4913"/>
<evidence type="ECO:0000313" key="4">
    <source>
        <dbReference type="Proteomes" id="UP000011058"/>
    </source>
</evidence>
<dbReference type="RefSeq" id="WP_015334011.1">
    <property type="nucleotide sequence ID" value="NC_020054.1"/>
</dbReference>
<feature type="chain" id="PRO_5003631425" description="DUF2059 domain-containing protein" evidence="1">
    <location>
        <begin position="22"/>
        <end position="172"/>
    </location>
</feature>